<dbReference type="SMART" id="SM00028">
    <property type="entry name" value="TPR"/>
    <property type="match status" value="6"/>
</dbReference>
<gene>
    <name evidence="3" type="ORF">GO755_13860</name>
</gene>
<dbReference type="InterPro" id="IPR011990">
    <property type="entry name" value="TPR-like_helical_dom_sf"/>
</dbReference>
<evidence type="ECO:0000259" key="2">
    <source>
        <dbReference type="PROSITE" id="PS50208"/>
    </source>
</evidence>
<comment type="caution">
    <text evidence="3">The sequence shown here is derived from an EMBL/GenBank/DDBJ whole genome shotgun (WGS) entry which is preliminary data.</text>
</comment>
<dbReference type="InterPro" id="IPR019734">
    <property type="entry name" value="TPR_rpt"/>
</dbReference>
<evidence type="ECO:0000313" key="4">
    <source>
        <dbReference type="Proteomes" id="UP000436006"/>
    </source>
</evidence>
<dbReference type="AlphaFoldDB" id="A0A7K1SBC8"/>
<sequence length="530" mass="58998">MARSVYVSSQLLASRWVFFGWIGFVLLIPNSLYAQSSVERTVQQLTKSADNESDPAKAEALYTKALQLLPNADAVRIGRAIVRGRLGRYAEGIADATAAIALVDTAARYYAQRAYLLVQISEYDRAAFDYSRAIQLKPKEATYYSGLSYCRVKQNRLAEALTTAQKGIDLNPNSPYPYRNRGRAKLYSGKPDEAIADFQRSLDQQHGEAYRVLTDLGEAYELKKDYAHAADYYTKALAQKPGYPDAEVRQQGLLKQGLLPSKTSGIPNTGVTKPAETNAVASTFTGKRVALVIGNSEYLNIAPPLQDQPINDAKAINTRLRELGFSSIIETNTEEKTLRDKLNDFYETATDADLVFFYFAGHGLQYNGANYLLPTDIEVHPTIPKRYDEDLTKHAFLITTLIEQLQKKNPRFCVIVLDACREDPLKNVKAPVDGADGMPRFTPPPFTPIVVENFIRNCCVAQATTAGNRAWNGPGRNGCYTEALLRHLKKGHTLEQALKSVRSEVLETSQKAGTLQRPEYLNQTTDELIF</sequence>
<dbReference type="Pfam" id="PF00656">
    <property type="entry name" value="Peptidase_C14"/>
    <property type="match status" value="1"/>
</dbReference>
<dbReference type="PROSITE" id="PS50208">
    <property type="entry name" value="CASPASE_P20"/>
    <property type="match status" value="1"/>
</dbReference>
<organism evidence="3 4">
    <name type="scientific">Spirosoma arboris</name>
    <dbReference type="NCBI Taxonomy" id="2682092"/>
    <lineage>
        <taxon>Bacteria</taxon>
        <taxon>Pseudomonadati</taxon>
        <taxon>Bacteroidota</taxon>
        <taxon>Cytophagia</taxon>
        <taxon>Cytophagales</taxon>
        <taxon>Cytophagaceae</taxon>
        <taxon>Spirosoma</taxon>
    </lineage>
</organism>
<dbReference type="InterPro" id="IPR011600">
    <property type="entry name" value="Pept_C14_caspase"/>
</dbReference>
<accession>A0A7K1SBC8</accession>
<dbReference type="GO" id="GO:0004197">
    <property type="term" value="F:cysteine-type endopeptidase activity"/>
    <property type="evidence" value="ECO:0007669"/>
    <property type="project" value="InterPro"/>
</dbReference>
<name>A0A7K1SBC8_9BACT</name>
<proteinExistence type="predicted"/>
<feature type="domain" description="Caspase family p20" evidence="2">
    <location>
        <begin position="286"/>
        <end position="424"/>
    </location>
</feature>
<evidence type="ECO:0000313" key="3">
    <source>
        <dbReference type="EMBL" id="MVM31122.1"/>
    </source>
</evidence>
<dbReference type="EMBL" id="WPIN01000004">
    <property type="protein sequence ID" value="MVM31122.1"/>
    <property type="molecule type" value="Genomic_DNA"/>
</dbReference>
<dbReference type="PROSITE" id="PS50005">
    <property type="entry name" value="TPR"/>
    <property type="match status" value="3"/>
</dbReference>
<dbReference type="InterPro" id="IPR001309">
    <property type="entry name" value="Pept_C14_p20"/>
</dbReference>
<keyword evidence="1" id="KW-0802">TPR repeat</keyword>
<dbReference type="InterPro" id="IPR052039">
    <property type="entry name" value="Caspase-related_regulators"/>
</dbReference>
<dbReference type="GO" id="GO:0006508">
    <property type="term" value="P:proteolysis"/>
    <property type="evidence" value="ECO:0007669"/>
    <property type="project" value="InterPro"/>
</dbReference>
<feature type="repeat" description="TPR" evidence="1">
    <location>
        <begin position="210"/>
        <end position="243"/>
    </location>
</feature>
<dbReference type="SUPFAM" id="SSF48452">
    <property type="entry name" value="TPR-like"/>
    <property type="match status" value="2"/>
</dbReference>
<protein>
    <submittedName>
        <fullName evidence="3">Tetratricopeptide repeat protein</fullName>
    </submittedName>
</protein>
<dbReference type="Gene3D" id="1.25.40.10">
    <property type="entry name" value="Tetratricopeptide repeat domain"/>
    <property type="match status" value="1"/>
</dbReference>
<dbReference type="InterPro" id="IPR029030">
    <property type="entry name" value="Caspase-like_dom_sf"/>
</dbReference>
<feature type="repeat" description="TPR" evidence="1">
    <location>
        <begin position="141"/>
        <end position="174"/>
    </location>
</feature>
<dbReference type="SUPFAM" id="SSF52129">
    <property type="entry name" value="Caspase-like"/>
    <property type="match status" value="1"/>
</dbReference>
<dbReference type="RefSeq" id="WP_157585681.1">
    <property type="nucleotide sequence ID" value="NZ_WPIN01000004.1"/>
</dbReference>
<dbReference type="PANTHER" id="PTHR22576:SF37">
    <property type="entry name" value="MUCOSA-ASSOCIATED LYMPHOID TISSUE LYMPHOMA TRANSLOCATION PROTEIN 1"/>
    <property type="match status" value="1"/>
</dbReference>
<feature type="repeat" description="TPR" evidence="1">
    <location>
        <begin position="107"/>
        <end position="140"/>
    </location>
</feature>
<dbReference type="Proteomes" id="UP000436006">
    <property type="component" value="Unassembled WGS sequence"/>
</dbReference>
<dbReference type="PANTHER" id="PTHR22576">
    <property type="entry name" value="MUCOSA ASSOCIATED LYMPHOID TISSUE LYMPHOMA TRANSLOCATION PROTEIN 1/PARACASPASE"/>
    <property type="match status" value="1"/>
</dbReference>
<dbReference type="Pfam" id="PF13432">
    <property type="entry name" value="TPR_16"/>
    <property type="match status" value="2"/>
</dbReference>
<evidence type="ECO:0000256" key="1">
    <source>
        <dbReference type="PROSITE-ProRule" id="PRU00339"/>
    </source>
</evidence>
<reference evidence="3 4" key="1">
    <citation type="submission" date="2019-12" db="EMBL/GenBank/DDBJ databases">
        <title>Spirosoma sp. HMF4905 genome sequencing and assembly.</title>
        <authorList>
            <person name="Kang H."/>
            <person name="Cha I."/>
            <person name="Kim H."/>
            <person name="Joh K."/>
        </authorList>
    </citation>
    <scope>NUCLEOTIDE SEQUENCE [LARGE SCALE GENOMIC DNA]</scope>
    <source>
        <strain evidence="3 4">HMF4905</strain>
    </source>
</reference>
<keyword evidence="4" id="KW-1185">Reference proteome</keyword>
<dbReference type="Gene3D" id="3.40.50.1460">
    <property type="match status" value="1"/>
</dbReference>